<dbReference type="EMBL" id="CAMXCT020006566">
    <property type="protein sequence ID" value="CAL1169453.1"/>
    <property type="molecule type" value="Genomic_DNA"/>
</dbReference>
<evidence type="ECO:0000313" key="1">
    <source>
        <dbReference type="EMBL" id="CAI4016078.1"/>
    </source>
</evidence>
<dbReference type="GO" id="GO:0004519">
    <property type="term" value="F:endonuclease activity"/>
    <property type="evidence" value="ECO:0007669"/>
    <property type="project" value="UniProtKB-KW"/>
</dbReference>
<accession>A0A9P1GK90</accession>
<protein>
    <submittedName>
        <fullName evidence="2">Endonuclease/exonuclease/phosphatase domain-containing protein</fullName>
    </submittedName>
</protein>
<sequence length="268" mass="30248">MRFLTIFSAFAAAERSAPGILVVQRISQEFEATSHRHVDLAGENATLVLATQADLLDMQKVMLQHIEKVNLELQETIKSTFKALDETVASEVQQMQDRAQFYLEQTYAMLYTLQVSEWRLQMAARHGTHGRCCCQATSMSSCEWVDHWLLVGHERICPAHVGKDYLDHFTDRMKAKAQNELTEDQVASGSDQSPAMCIYLHKSTLAPLNRLVDSCRESPAWQEQVEGRQDRLVEAVPTDALQAIKDIAVWQTSDSDRLPGIIVENMSP</sequence>
<organism evidence="1">
    <name type="scientific">Cladocopium goreaui</name>
    <dbReference type="NCBI Taxonomy" id="2562237"/>
    <lineage>
        <taxon>Eukaryota</taxon>
        <taxon>Sar</taxon>
        <taxon>Alveolata</taxon>
        <taxon>Dinophyceae</taxon>
        <taxon>Suessiales</taxon>
        <taxon>Symbiodiniaceae</taxon>
        <taxon>Cladocopium</taxon>
    </lineage>
</organism>
<reference evidence="2 3" key="2">
    <citation type="submission" date="2024-05" db="EMBL/GenBank/DDBJ databases">
        <authorList>
            <person name="Chen Y."/>
            <person name="Shah S."/>
            <person name="Dougan E. K."/>
            <person name="Thang M."/>
            <person name="Chan C."/>
        </authorList>
    </citation>
    <scope>NUCLEOTIDE SEQUENCE [LARGE SCALE GENOMIC DNA]</scope>
</reference>
<evidence type="ECO:0000313" key="2">
    <source>
        <dbReference type="EMBL" id="CAL4803390.1"/>
    </source>
</evidence>
<evidence type="ECO:0000313" key="3">
    <source>
        <dbReference type="Proteomes" id="UP001152797"/>
    </source>
</evidence>
<keyword evidence="3" id="KW-1185">Reference proteome</keyword>
<keyword evidence="2" id="KW-0378">Hydrolase</keyword>
<reference evidence="1" key="1">
    <citation type="submission" date="2022-10" db="EMBL/GenBank/DDBJ databases">
        <authorList>
            <person name="Chen Y."/>
            <person name="Dougan E. K."/>
            <person name="Chan C."/>
            <person name="Rhodes N."/>
            <person name="Thang M."/>
        </authorList>
    </citation>
    <scope>NUCLEOTIDE SEQUENCE</scope>
</reference>
<dbReference type="EMBL" id="CAMXCT030006566">
    <property type="protein sequence ID" value="CAL4803390.1"/>
    <property type="molecule type" value="Genomic_DNA"/>
</dbReference>
<keyword evidence="2" id="KW-0540">Nuclease</keyword>
<keyword evidence="2" id="KW-0255">Endonuclease</keyword>
<dbReference type="AlphaFoldDB" id="A0A9P1GK90"/>
<dbReference type="Proteomes" id="UP001152797">
    <property type="component" value="Unassembled WGS sequence"/>
</dbReference>
<proteinExistence type="predicted"/>
<comment type="caution">
    <text evidence="1">The sequence shown here is derived from an EMBL/GenBank/DDBJ whole genome shotgun (WGS) entry which is preliminary data.</text>
</comment>
<gene>
    <name evidence="1" type="ORF">C1SCF055_LOCUS40852</name>
</gene>
<name>A0A9P1GK90_9DINO</name>
<dbReference type="EMBL" id="CAMXCT010006566">
    <property type="protein sequence ID" value="CAI4016078.1"/>
    <property type="molecule type" value="Genomic_DNA"/>
</dbReference>